<comment type="caution">
    <text evidence="3">The sequence shown here is derived from an EMBL/GenBank/DDBJ whole genome shotgun (WGS) entry which is preliminary data.</text>
</comment>
<evidence type="ECO:0000256" key="1">
    <source>
        <dbReference type="SAM" id="SignalP"/>
    </source>
</evidence>
<dbReference type="PANTHER" id="PTHR45985">
    <property type="match status" value="1"/>
</dbReference>
<feature type="chain" id="PRO_5021194899" description="Chitin-binding type-2 domain-containing protein" evidence="1">
    <location>
        <begin position="20"/>
        <end position="216"/>
    </location>
</feature>
<evidence type="ECO:0000313" key="4">
    <source>
        <dbReference type="Proteomes" id="UP000499080"/>
    </source>
</evidence>
<dbReference type="Pfam" id="PF01607">
    <property type="entry name" value="CBM_14"/>
    <property type="match status" value="1"/>
</dbReference>
<dbReference type="InterPro" id="IPR002557">
    <property type="entry name" value="Chitin-bd_dom"/>
</dbReference>
<name>A0A4Y2HBM3_ARAVE</name>
<dbReference type="InterPro" id="IPR036508">
    <property type="entry name" value="Chitin-bd_dom_sf"/>
</dbReference>
<gene>
    <name evidence="3" type="ORF">AVEN_226426_1</name>
</gene>
<sequence>MALSFFILLMAFAVSLGTAFRGSDKFKNKNTFECPMEYGVFANPSNCRRFYTCNGNIAYDTPCPAPLYFDDAKKLCVYKSKDLQCGPVPVTTPMPTTPDPNAAPGCHPSACKLPDCFCSEDGTLIPGNLLPRETPQMIIITFSGALNVLNGEPFGYLLNETRLNPNGCPIRATFFVPHEYTSYYYVQKLYGFLTSTPVTTMFRSCMAKVMKWLFSQ</sequence>
<feature type="signal peptide" evidence="1">
    <location>
        <begin position="1"/>
        <end position="19"/>
    </location>
</feature>
<keyword evidence="1" id="KW-0732">Signal</keyword>
<dbReference type="PANTHER" id="PTHR45985:SF3">
    <property type="entry name" value="CHITIN DEACETYLASE-LIKE 4"/>
    <property type="match status" value="1"/>
</dbReference>
<proteinExistence type="predicted"/>
<dbReference type="PROSITE" id="PS50940">
    <property type="entry name" value="CHIT_BIND_II"/>
    <property type="match status" value="1"/>
</dbReference>
<dbReference type="GO" id="GO:0008061">
    <property type="term" value="F:chitin binding"/>
    <property type="evidence" value="ECO:0007669"/>
    <property type="project" value="InterPro"/>
</dbReference>
<evidence type="ECO:0000313" key="3">
    <source>
        <dbReference type="EMBL" id="GBM62688.1"/>
    </source>
</evidence>
<dbReference type="SMART" id="SM00494">
    <property type="entry name" value="ChtBD2"/>
    <property type="match status" value="1"/>
</dbReference>
<dbReference type="InterPro" id="IPR052740">
    <property type="entry name" value="CE4"/>
</dbReference>
<organism evidence="3 4">
    <name type="scientific">Araneus ventricosus</name>
    <name type="common">Orbweaver spider</name>
    <name type="synonym">Epeira ventricosa</name>
    <dbReference type="NCBI Taxonomy" id="182803"/>
    <lineage>
        <taxon>Eukaryota</taxon>
        <taxon>Metazoa</taxon>
        <taxon>Ecdysozoa</taxon>
        <taxon>Arthropoda</taxon>
        <taxon>Chelicerata</taxon>
        <taxon>Arachnida</taxon>
        <taxon>Araneae</taxon>
        <taxon>Araneomorphae</taxon>
        <taxon>Entelegynae</taxon>
        <taxon>Araneoidea</taxon>
        <taxon>Araneidae</taxon>
        <taxon>Araneus</taxon>
    </lineage>
</organism>
<dbReference type="SUPFAM" id="SSF57625">
    <property type="entry name" value="Invertebrate chitin-binding proteins"/>
    <property type="match status" value="1"/>
</dbReference>
<dbReference type="GO" id="GO:0005576">
    <property type="term" value="C:extracellular region"/>
    <property type="evidence" value="ECO:0007669"/>
    <property type="project" value="InterPro"/>
</dbReference>
<keyword evidence="4" id="KW-1185">Reference proteome</keyword>
<dbReference type="EMBL" id="BGPR01102319">
    <property type="protein sequence ID" value="GBM62688.1"/>
    <property type="molecule type" value="Genomic_DNA"/>
</dbReference>
<dbReference type="Gene3D" id="2.170.140.10">
    <property type="entry name" value="Chitin binding domain"/>
    <property type="match status" value="1"/>
</dbReference>
<dbReference type="Proteomes" id="UP000499080">
    <property type="component" value="Unassembled WGS sequence"/>
</dbReference>
<dbReference type="AlphaFoldDB" id="A0A4Y2HBM3"/>
<reference evidence="3 4" key="1">
    <citation type="journal article" date="2019" name="Sci. Rep.">
        <title>Orb-weaving spider Araneus ventricosus genome elucidates the spidroin gene catalogue.</title>
        <authorList>
            <person name="Kono N."/>
            <person name="Nakamura H."/>
            <person name="Ohtoshi R."/>
            <person name="Moran D.A.P."/>
            <person name="Shinohara A."/>
            <person name="Yoshida Y."/>
            <person name="Fujiwara M."/>
            <person name="Mori M."/>
            <person name="Tomita M."/>
            <person name="Arakawa K."/>
        </authorList>
    </citation>
    <scope>NUCLEOTIDE SEQUENCE [LARGE SCALE GENOMIC DNA]</scope>
</reference>
<feature type="domain" description="Chitin-binding type-2" evidence="2">
    <location>
        <begin position="31"/>
        <end position="87"/>
    </location>
</feature>
<accession>A0A4Y2HBM3</accession>
<protein>
    <recommendedName>
        <fullName evidence="2">Chitin-binding type-2 domain-containing protein</fullName>
    </recommendedName>
</protein>
<dbReference type="OrthoDB" id="504708at2759"/>
<evidence type="ECO:0000259" key="2">
    <source>
        <dbReference type="PROSITE" id="PS50940"/>
    </source>
</evidence>